<proteinExistence type="predicted"/>
<feature type="domain" description="PAZ" evidence="2">
    <location>
        <begin position="515"/>
        <end position="631"/>
    </location>
</feature>
<dbReference type="PROSITE" id="PS50821">
    <property type="entry name" value="PAZ"/>
    <property type="match status" value="1"/>
</dbReference>
<dbReference type="Pfam" id="PF16487">
    <property type="entry name" value="ArgoMid"/>
    <property type="match status" value="1"/>
</dbReference>
<dbReference type="EMBL" id="MCOG01000048">
    <property type="protein sequence ID" value="ORY67918.1"/>
    <property type="molecule type" value="Genomic_DNA"/>
</dbReference>
<dbReference type="SMART" id="SM01163">
    <property type="entry name" value="DUF1785"/>
    <property type="match status" value="1"/>
</dbReference>
<dbReference type="SMART" id="SM00949">
    <property type="entry name" value="PAZ"/>
    <property type="match status" value="1"/>
</dbReference>
<evidence type="ECO:0000313" key="4">
    <source>
        <dbReference type="EMBL" id="ORY67918.1"/>
    </source>
</evidence>
<feature type="domain" description="Piwi" evidence="3">
    <location>
        <begin position="806"/>
        <end position="1107"/>
    </location>
</feature>
<dbReference type="InterPro" id="IPR036085">
    <property type="entry name" value="PAZ_dom_sf"/>
</dbReference>
<reference evidence="4 5" key="1">
    <citation type="submission" date="2016-08" db="EMBL/GenBank/DDBJ databases">
        <title>A Parts List for Fungal Cellulosomes Revealed by Comparative Genomics.</title>
        <authorList>
            <consortium name="DOE Joint Genome Institute"/>
            <person name="Haitjema C.H."/>
            <person name="Gilmore S.P."/>
            <person name="Henske J.K."/>
            <person name="Solomon K.V."/>
            <person name="De Groot R."/>
            <person name="Kuo A."/>
            <person name="Mondo S.J."/>
            <person name="Salamov A.A."/>
            <person name="Labutti K."/>
            <person name="Zhao Z."/>
            <person name="Chiniquy J."/>
            <person name="Barry K."/>
            <person name="Brewer H.M."/>
            <person name="Purvine S.O."/>
            <person name="Wright A.T."/>
            <person name="Boxma B."/>
            <person name="Van Alen T."/>
            <person name="Hackstein J.H."/>
            <person name="Baker S.E."/>
            <person name="Grigoriev I.V."/>
            <person name="O'Malley M.A."/>
        </authorList>
    </citation>
    <scope>NUCLEOTIDE SEQUENCE [LARGE SCALE GENOMIC DNA]</scope>
    <source>
        <strain evidence="4 5">G1</strain>
    </source>
</reference>
<dbReference type="Pfam" id="PF02171">
    <property type="entry name" value="Piwi"/>
    <property type="match status" value="1"/>
</dbReference>
<evidence type="ECO:0000259" key="3">
    <source>
        <dbReference type="PROSITE" id="PS50822"/>
    </source>
</evidence>
<dbReference type="InterPro" id="IPR036397">
    <property type="entry name" value="RNaseH_sf"/>
</dbReference>
<dbReference type="Gene3D" id="3.40.50.2300">
    <property type="match status" value="1"/>
</dbReference>
<dbReference type="GO" id="GO:0003723">
    <property type="term" value="F:RNA binding"/>
    <property type="evidence" value="ECO:0007669"/>
    <property type="project" value="InterPro"/>
</dbReference>
<dbReference type="SUPFAM" id="SSF101690">
    <property type="entry name" value="PAZ domain"/>
    <property type="match status" value="1"/>
</dbReference>
<protein>
    <submittedName>
        <fullName evidence="4">Piwi-domain-containing protein</fullName>
    </submittedName>
</protein>
<evidence type="ECO:0000313" key="5">
    <source>
        <dbReference type="Proteomes" id="UP000193920"/>
    </source>
</evidence>
<dbReference type="Pfam" id="PF08699">
    <property type="entry name" value="ArgoL1"/>
    <property type="match status" value="1"/>
</dbReference>
<dbReference type="CDD" id="cd04657">
    <property type="entry name" value="Piwi_ago-like"/>
    <property type="match status" value="1"/>
</dbReference>
<dbReference type="InterPro" id="IPR003100">
    <property type="entry name" value="PAZ_dom"/>
</dbReference>
<evidence type="ECO:0000256" key="1">
    <source>
        <dbReference type="SAM" id="MobiDB-lite"/>
    </source>
</evidence>
<feature type="region of interest" description="Disordered" evidence="1">
    <location>
        <begin position="1241"/>
        <end position="1275"/>
    </location>
</feature>
<dbReference type="InterPro" id="IPR014811">
    <property type="entry name" value="ArgoL1"/>
</dbReference>
<gene>
    <name evidence="4" type="ORF">LY90DRAFT_667760</name>
</gene>
<evidence type="ECO:0000259" key="2">
    <source>
        <dbReference type="PROSITE" id="PS50821"/>
    </source>
</evidence>
<organism evidence="4 5">
    <name type="scientific">Neocallimastix californiae</name>
    <dbReference type="NCBI Taxonomy" id="1754190"/>
    <lineage>
        <taxon>Eukaryota</taxon>
        <taxon>Fungi</taxon>
        <taxon>Fungi incertae sedis</taxon>
        <taxon>Chytridiomycota</taxon>
        <taxon>Chytridiomycota incertae sedis</taxon>
        <taxon>Neocallimastigomycetes</taxon>
        <taxon>Neocallimastigales</taxon>
        <taxon>Neocallimastigaceae</taxon>
        <taxon>Neocallimastix</taxon>
    </lineage>
</organism>
<dbReference type="STRING" id="1754190.A0A1Y2E8M5"/>
<dbReference type="SUPFAM" id="SSF53098">
    <property type="entry name" value="Ribonuclease H-like"/>
    <property type="match status" value="1"/>
</dbReference>
<dbReference type="InterPro" id="IPR032473">
    <property type="entry name" value="Argonaute_Mid_dom"/>
</dbReference>
<dbReference type="InterPro" id="IPR003165">
    <property type="entry name" value="Piwi"/>
</dbReference>
<dbReference type="Pfam" id="PF16488">
    <property type="entry name" value="ArgoL2"/>
    <property type="match status" value="1"/>
</dbReference>
<dbReference type="Gene3D" id="3.30.420.10">
    <property type="entry name" value="Ribonuclease H-like superfamily/Ribonuclease H"/>
    <property type="match status" value="1"/>
</dbReference>
<dbReference type="CDD" id="cd02846">
    <property type="entry name" value="PAZ_argonaute_like"/>
    <property type="match status" value="1"/>
</dbReference>
<dbReference type="InterPro" id="IPR032472">
    <property type="entry name" value="ArgoL2"/>
</dbReference>
<accession>A0A1Y2E8M5</accession>
<dbReference type="SMART" id="SM00950">
    <property type="entry name" value="Piwi"/>
    <property type="match status" value="1"/>
</dbReference>
<dbReference type="Pfam" id="PF02170">
    <property type="entry name" value="PAZ"/>
    <property type="match status" value="1"/>
</dbReference>
<keyword evidence="5" id="KW-1185">Reference proteome</keyword>
<sequence>MNTIFKEENYNEDESYQNKNKSKSVISDIETIKLSLKMLSINQDKNKKNKISKFDIPSISSQYNYFDSDNDDEKDVQNISSNSIVQKKEGYNNKSVNKNGYKEFINNNGNISYATNENKCNNEYYSIINSQQYNNSSKKSNNYNYFNCNNDLSSSIDNFSNSFHQKNNVITSQYFKYTNQLNKNNNDNGNGINFNNFRNNDLLNNINMDYRLNYNNNNNSTNNLYSNDFITTTTNDFKKKKSNYKIQNEQSLILSNKNIFNLDKINDDSNNFLFNNPSEIPLNHSLPSSKSLNLFSNTIFDKDNGLLKSSMIFPSTNASSISSTTIKFPVRPGYGKNGKVISIKANFYPILSLPKFDIHHYEIFIEPETTFMRLQKIYQKPLPFNSSVTSFYVEYSDYYDKITEKDYSQNNGIKKYKIIIKKVENINMNSLTDFLNGKSKEVPTAAINALDILLRYHQSSIYTNIGKCFYTSEESTSISNGAQLWKGFYQSIHPTSGRMMINLDVSATAFYESGPVLEVVAHILGYSSSKDLTHSFSEHDRLRVEKTIKGIKVVITHRNEQKRKYKVSRVTYYSANNTMFPYGEDNKEISVTEYFKTRYNYKLKFGHLPCLIVGDPNRHIYLPLEVCEVAPAQRLCRKLNERQTADMIRFTCQPPHKRSHKISNTMSILNKENSSHLKDFNIKIGSEMAVIKARILDPPLISYHPLSSEPEFLPVEGSWNLKDKKVAEGAILESWSVVVFGSENCFSLYQVKKFISQLINTCEETGVKVNMTQPPIFYANMQVDVQTTLWNAFYKAGNMSYVRPQLILCILSNTGVPLYADIKRVGDTVIGISTQCIQGKHIMSIKRQYCANVCLKINAKLGGMNSYLSKHQLPFVNEEPTILFGANVTHPSANNSNGLSIAAMVGTIDGYCSRYAATISIQTNHQEIIQNLTEMVKNLIQIYYQTTNQMPKRIIFYRDNAPDNQFKEIVQAEAEMIKKACHLLDMAVIPKITYVMVQKRHHCRFFPIHKNDSDQYGNILPGTVVDTGIIHPNEFDFYLCSHPGLQGTSKPTHYHILLDENNFVPDTFQELTYRLCYLYCRATKSVSVCPPAYYAHLVAARARFHIYTPNNSNNNRNNKNFNKNNQNQYGKAKNFYNNNGNLNCMNGMTNTAFNGAMAMNPMNNPNAATTLNMNPINPNTAMNINPVNMNMNPGLNNSVNVNNTMNMNLNMNLKSGMTGNLNSVLNSSLSNNNTINKGMNNGMNNGINSGMNNGSNNINSDMNNGMNSGSSSSQNLYKNSFNSSSSIFNYDNSTNTLKSNVSLNDNDFNKKSYHQSLDFHNLNDLNSSFMNSSISLNSLTGNSSSSTTATNSKNSSNIFLLNDSSVFNLNKFNSSFSNDLGKEVFEEKGIPVKISTNTSNNNSFYMGENRQQPIGTAMNYGLNKNASSTSFNKINTILNVAANTNLSDNMINPLANFAALSNNNNSNFMNTIAVFFIHHLIKIY</sequence>
<dbReference type="InterPro" id="IPR012337">
    <property type="entry name" value="RNaseH-like_sf"/>
</dbReference>
<dbReference type="Pfam" id="PF16486">
    <property type="entry name" value="ArgoN"/>
    <property type="match status" value="1"/>
</dbReference>
<dbReference type="OrthoDB" id="10252740at2759"/>
<comment type="caution">
    <text evidence="4">The sequence shown here is derived from an EMBL/GenBank/DDBJ whole genome shotgun (WGS) entry which is preliminary data.</text>
</comment>
<dbReference type="Proteomes" id="UP000193920">
    <property type="component" value="Unassembled WGS sequence"/>
</dbReference>
<dbReference type="PROSITE" id="PS50822">
    <property type="entry name" value="PIWI"/>
    <property type="match status" value="1"/>
</dbReference>
<dbReference type="PANTHER" id="PTHR22891">
    <property type="entry name" value="EUKARYOTIC TRANSLATION INITIATION FACTOR 2C"/>
    <property type="match status" value="1"/>
</dbReference>
<dbReference type="InterPro" id="IPR032474">
    <property type="entry name" value="Argonaute_N"/>
</dbReference>
<dbReference type="Gene3D" id="2.170.260.10">
    <property type="entry name" value="paz domain"/>
    <property type="match status" value="1"/>
</dbReference>
<name>A0A1Y2E8M5_9FUNG</name>
<dbReference type="InterPro" id="IPR045246">
    <property type="entry name" value="Piwi_ago-like"/>
</dbReference>